<proteinExistence type="predicted"/>
<gene>
    <name evidence="1" type="ORF">SDC9_98680</name>
</gene>
<sequence length="237" mass="26494">MRVLVPVDIADHLHRAGHEVVSAEVIKKHKPAVEINTLEDIVRDDGAHEVLRRALPIKVVVRVADERIAPEQEFVVLPLIEHLVAPLRLADGIQHIAVTLAVDRLLIGLNREAEIHLVGRDIFADGGEVRGLDAIQKDQEREDLVIGAALRRGQVRIILHVRGKVDLLRDPEVIHRLPVEVVRPAIFEVVEVVEVGRVTGDHAALVQVGASVRIKQRFLFENLFHRNLCSHSCDSNR</sequence>
<name>A0A645AGV3_9ZZZZ</name>
<reference evidence="1" key="1">
    <citation type="submission" date="2019-08" db="EMBL/GenBank/DDBJ databases">
        <authorList>
            <person name="Kucharzyk K."/>
            <person name="Murdoch R.W."/>
            <person name="Higgins S."/>
            <person name="Loffler F."/>
        </authorList>
    </citation>
    <scope>NUCLEOTIDE SEQUENCE</scope>
</reference>
<protein>
    <submittedName>
        <fullName evidence="1">Uncharacterized protein</fullName>
    </submittedName>
</protein>
<dbReference type="EMBL" id="VSSQ01013636">
    <property type="protein sequence ID" value="MPM51928.1"/>
    <property type="molecule type" value="Genomic_DNA"/>
</dbReference>
<organism evidence="1">
    <name type="scientific">bioreactor metagenome</name>
    <dbReference type="NCBI Taxonomy" id="1076179"/>
    <lineage>
        <taxon>unclassified sequences</taxon>
        <taxon>metagenomes</taxon>
        <taxon>ecological metagenomes</taxon>
    </lineage>
</organism>
<comment type="caution">
    <text evidence="1">The sequence shown here is derived from an EMBL/GenBank/DDBJ whole genome shotgun (WGS) entry which is preliminary data.</text>
</comment>
<evidence type="ECO:0000313" key="1">
    <source>
        <dbReference type="EMBL" id="MPM51928.1"/>
    </source>
</evidence>
<dbReference type="AlphaFoldDB" id="A0A645AGV3"/>
<accession>A0A645AGV3</accession>